<feature type="repeat" description="ANK" evidence="3">
    <location>
        <begin position="351"/>
        <end position="383"/>
    </location>
</feature>
<reference evidence="4 6" key="1">
    <citation type="submission" date="2018-05" db="EMBL/GenBank/DDBJ databases">
        <title>Legionella qingyii sp.nov., whole genome shotgun sequence.</title>
        <authorList>
            <person name="Wu H."/>
            <person name="Zhu Q."/>
            <person name="Hu C."/>
        </authorList>
    </citation>
    <scope>NUCLEOTIDE SEQUENCE [LARGE SCALE GENOMIC DNA]</scope>
    <source>
        <strain evidence="4 6">HEB18</strain>
    </source>
</reference>
<protein>
    <submittedName>
        <fullName evidence="4">Uncharacterized protein</fullName>
    </submittedName>
</protein>
<evidence type="ECO:0000313" key="7">
    <source>
        <dbReference type="Proteomes" id="UP000287374"/>
    </source>
</evidence>
<sequence>MLNHEHLVAINGLFMNPKKGKSKGVCYGLSCKYLDALFCNDRATLYSRFELIERYQENPDELLQNIQMAYDKIKQSIKDNPVLTHEEFACLEIRPFFESIILQLHPDFYPEIYDQHVMQNYAANHKVSAPKQLENAAPKLLHRSYHAKNKDELTIYFEELKSLLQSCEQVVGFILESDEHAIALSYNQEHDVWELLNADNLIRSEITGFYHQELNSIELAEALYQAFNPQIEIDEEEKAEYKPSEFTVFSMSCFGLEFDPTLTYRLNSTCPLPIDKKILHRANEDHVSIFFLAAQSGDIEAMKVLLPKINDIDEERYDGETPLSIAVQEGHIEAVKFLISNGADINHCNERGESILHCAAVMGHSELIEYLISLDLDLEEEDFNFNTPLISAIFNNKEKSVLSLLKNGADVNVLDKDQFSPLFIAAFIGNPEIVVALINTGANVNYQIDDGTTALDIALSRNNVEAAEVIRLFKSTNVQHDTQNSISQKAYKDRLLNVVADNSYLVDGQDKPVAFFDKMPQKQLSEISNQSNVGKQNFIPKC</sequence>
<keyword evidence="7" id="KW-1185">Reference proteome</keyword>
<evidence type="ECO:0000256" key="2">
    <source>
        <dbReference type="ARBA" id="ARBA00023043"/>
    </source>
</evidence>
<dbReference type="SUPFAM" id="SSF48403">
    <property type="entry name" value="Ankyrin repeat"/>
    <property type="match status" value="1"/>
</dbReference>
<comment type="caution">
    <text evidence="4">The sequence shown here is derived from an EMBL/GenBank/DDBJ whole genome shotgun (WGS) entry which is preliminary data.</text>
</comment>
<name>A0A317U2G8_9GAMM</name>
<dbReference type="PANTHER" id="PTHR24171:SF9">
    <property type="entry name" value="ANKYRIN REPEAT DOMAIN-CONTAINING PROTEIN 39"/>
    <property type="match status" value="1"/>
</dbReference>
<feature type="repeat" description="ANK" evidence="3">
    <location>
        <begin position="318"/>
        <end position="350"/>
    </location>
</feature>
<feature type="repeat" description="ANK" evidence="3">
    <location>
        <begin position="417"/>
        <end position="449"/>
    </location>
</feature>
<evidence type="ECO:0000256" key="3">
    <source>
        <dbReference type="PROSITE-ProRule" id="PRU00023"/>
    </source>
</evidence>
<dbReference type="Gene3D" id="1.25.40.20">
    <property type="entry name" value="Ankyrin repeat-containing domain"/>
    <property type="match status" value="1"/>
</dbReference>
<dbReference type="RefSeq" id="WP_110142833.1">
    <property type="nucleotide sequence ID" value="NZ_QHJG01000018.1"/>
</dbReference>
<reference evidence="5 7" key="2">
    <citation type="submission" date="2018-12" db="EMBL/GenBank/DDBJ databases">
        <title>Legionella sp,whole genome shotgun sequence.</title>
        <authorList>
            <person name="Wu H."/>
        </authorList>
    </citation>
    <scope>NUCLEOTIDE SEQUENCE [LARGE SCALE GENOMIC DNA]</scope>
    <source>
        <strain evidence="7">km489</strain>
        <strain evidence="5">Km489</strain>
    </source>
</reference>
<dbReference type="Proteomes" id="UP000287374">
    <property type="component" value="Unassembled WGS sequence"/>
</dbReference>
<organism evidence="4 6">
    <name type="scientific">Legionella qingyii</name>
    <dbReference type="NCBI Taxonomy" id="2184757"/>
    <lineage>
        <taxon>Bacteria</taxon>
        <taxon>Pseudomonadati</taxon>
        <taxon>Pseudomonadota</taxon>
        <taxon>Gammaproteobacteria</taxon>
        <taxon>Legionellales</taxon>
        <taxon>Legionellaceae</taxon>
        <taxon>Legionella</taxon>
    </lineage>
</organism>
<dbReference type="Proteomes" id="UP000247152">
    <property type="component" value="Unassembled WGS sequence"/>
</dbReference>
<dbReference type="EMBL" id="RZGX01000017">
    <property type="protein sequence ID" value="RUR21370.1"/>
    <property type="molecule type" value="Genomic_DNA"/>
</dbReference>
<evidence type="ECO:0000313" key="6">
    <source>
        <dbReference type="Proteomes" id="UP000247152"/>
    </source>
</evidence>
<gene>
    <name evidence="4" type="ORF">DGG96_11635</name>
    <name evidence="5" type="ORF">ELY20_12795</name>
</gene>
<feature type="repeat" description="ANK" evidence="3">
    <location>
        <begin position="384"/>
        <end position="416"/>
    </location>
</feature>
<dbReference type="PROSITE" id="PS50297">
    <property type="entry name" value="ANK_REP_REGION"/>
    <property type="match status" value="4"/>
</dbReference>
<dbReference type="PROSITE" id="PS50088">
    <property type="entry name" value="ANK_REPEAT"/>
    <property type="match status" value="4"/>
</dbReference>
<dbReference type="PRINTS" id="PR01415">
    <property type="entry name" value="ANKYRIN"/>
</dbReference>
<keyword evidence="2 3" id="KW-0040">ANK repeat</keyword>
<dbReference type="OrthoDB" id="5637724at2"/>
<evidence type="ECO:0000313" key="4">
    <source>
        <dbReference type="EMBL" id="PWY55425.1"/>
    </source>
</evidence>
<dbReference type="EMBL" id="QHJG01000018">
    <property type="protein sequence ID" value="PWY55425.1"/>
    <property type="molecule type" value="Genomic_DNA"/>
</dbReference>
<accession>A0A317U2G8</accession>
<dbReference type="SMART" id="SM00248">
    <property type="entry name" value="ANK"/>
    <property type="match status" value="6"/>
</dbReference>
<dbReference type="InterPro" id="IPR036770">
    <property type="entry name" value="Ankyrin_rpt-contain_sf"/>
</dbReference>
<evidence type="ECO:0000256" key="1">
    <source>
        <dbReference type="ARBA" id="ARBA00022737"/>
    </source>
</evidence>
<evidence type="ECO:0000313" key="5">
    <source>
        <dbReference type="EMBL" id="RUR21370.1"/>
    </source>
</evidence>
<dbReference type="InterPro" id="IPR002110">
    <property type="entry name" value="Ankyrin_rpt"/>
</dbReference>
<dbReference type="AlphaFoldDB" id="A0A317U2G8"/>
<dbReference type="Pfam" id="PF12796">
    <property type="entry name" value="Ank_2"/>
    <property type="match status" value="2"/>
</dbReference>
<proteinExistence type="predicted"/>
<keyword evidence="1" id="KW-0677">Repeat</keyword>
<dbReference type="PANTHER" id="PTHR24171">
    <property type="entry name" value="ANKYRIN REPEAT DOMAIN-CONTAINING PROTEIN 39-RELATED"/>
    <property type="match status" value="1"/>
</dbReference>